<dbReference type="EMBL" id="CP017415">
    <property type="protein sequence ID" value="AOU96877.1"/>
    <property type="molecule type" value="Genomic_DNA"/>
</dbReference>
<evidence type="ECO:0000256" key="7">
    <source>
        <dbReference type="SAM" id="Phobius"/>
    </source>
</evidence>
<dbReference type="Gene3D" id="1.10.1760.20">
    <property type="match status" value="1"/>
</dbReference>
<evidence type="ECO:0000256" key="5">
    <source>
        <dbReference type="ARBA" id="ARBA00022989"/>
    </source>
</evidence>
<sequence length="219" mass="23606">MLDGLPAGSLVFMGGVFALSAGLVIRRAPWRRFIDEPALIHLFIATVLCLSALWQLRAGTAPGLALHFLGISTLTLMFGWALALVAAALALLGSALVWGAPLASLPMDVLVVAVLPVAVCWWLYRLVMRYLPAHLFVYLYLCGFLGGLLSTVVSVFAVAGLLGLSGVYAPDRLMRDYLTYLPLLAFPEGLLNGMLLTALVALRPTWLATYSDARYLKGK</sequence>
<evidence type="ECO:0000256" key="2">
    <source>
        <dbReference type="ARBA" id="ARBA00022448"/>
    </source>
</evidence>
<comment type="subcellular location">
    <subcellularLocation>
        <location evidence="1">Cell membrane</location>
        <topology evidence="1">Multi-pass membrane protein</topology>
    </subcellularLocation>
</comment>
<evidence type="ECO:0000256" key="3">
    <source>
        <dbReference type="ARBA" id="ARBA00022475"/>
    </source>
</evidence>
<keyword evidence="5 7" id="KW-1133">Transmembrane helix</keyword>
<dbReference type="GO" id="GO:0005886">
    <property type="term" value="C:plasma membrane"/>
    <property type="evidence" value="ECO:0007669"/>
    <property type="project" value="UniProtKB-SubCell"/>
</dbReference>
<evidence type="ECO:0000256" key="4">
    <source>
        <dbReference type="ARBA" id="ARBA00022692"/>
    </source>
</evidence>
<keyword evidence="3" id="KW-1003">Cell membrane</keyword>
<keyword evidence="2" id="KW-0813">Transport</keyword>
<dbReference type="Proteomes" id="UP000095401">
    <property type="component" value="Chromosome"/>
</dbReference>
<evidence type="ECO:0000313" key="8">
    <source>
        <dbReference type="EMBL" id="AOU96877.1"/>
    </source>
</evidence>
<evidence type="ECO:0000256" key="6">
    <source>
        <dbReference type="ARBA" id="ARBA00023136"/>
    </source>
</evidence>
<evidence type="ECO:0000256" key="1">
    <source>
        <dbReference type="ARBA" id="ARBA00004651"/>
    </source>
</evidence>
<proteinExistence type="predicted"/>
<keyword evidence="4 7" id="KW-0812">Transmembrane</keyword>
<organism evidence="8 9">
    <name type="scientific">Acidihalobacter yilgarnensis</name>
    <dbReference type="NCBI Taxonomy" id="2819280"/>
    <lineage>
        <taxon>Bacteria</taxon>
        <taxon>Pseudomonadati</taxon>
        <taxon>Pseudomonadota</taxon>
        <taxon>Gammaproteobacteria</taxon>
        <taxon>Chromatiales</taxon>
        <taxon>Ectothiorhodospiraceae</taxon>
        <taxon>Acidihalobacter</taxon>
    </lineage>
</organism>
<reference evidence="9" key="1">
    <citation type="submission" date="2016-09" db="EMBL/GenBank/DDBJ databases">
        <title>Acidihalobacter prosperus F5.</title>
        <authorList>
            <person name="Khaleque H.N."/>
            <person name="Ramsay J.P."/>
            <person name="Kaksonen A.H."/>
            <person name="Boxall N.J."/>
            <person name="Watkin E.L.J."/>
        </authorList>
    </citation>
    <scope>NUCLEOTIDE SEQUENCE [LARGE SCALE GENOMIC DNA]</scope>
    <source>
        <strain evidence="9">F5</strain>
    </source>
</reference>
<dbReference type="Pfam" id="PF01891">
    <property type="entry name" value="CbiM"/>
    <property type="match status" value="1"/>
</dbReference>
<dbReference type="GO" id="GO:0000041">
    <property type="term" value="P:transition metal ion transport"/>
    <property type="evidence" value="ECO:0007669"/>
    <property type="project" value="InterPro"/>
</dbReference>
<name>A0A1D8IK74_9GAMM</name>
<protein>
    <submittedName>
        <fullName evidence="8">Uncharacterized protein</fullName>
    </submittedName>
</protein>
<evidence type="ECO:0000313" key="9">
    <source>
        <dbReference type="Proteomes" id="UP000095401"/>
    </source>
</evidence>
<feature type="transmembrane region" description="Helical" evidence="7">
    <location>
        <begin position="6"/>
        <end position="25"/>
    </location>
</feature>
<feature type="transmembrane region" description="Helical" evidence="7">
    <location>
        <begin position="76"/>
        <end position="98"/>
    </location>
</feature>
<dbReference type="AlphaFoldDB" id="A0A1D8IK74"/>
<accession>A0A1D8IK74</accession>
<feature type="transmembrane region" description="Helical" evidence="7">
    <location>
        <begin position="177"/>
        <end position="202"/>
    </location>
</feature>
<gene>
    <name evidence="8" type="ORF">BI364_01615</name>
</gene>
<feature type="transmembrane region" description="Helical" evidence="7">
    <location>
        <begin position="105"/>
        <end position="124"/>
    </location>
</feature>
<keyword evidence="9" id="KW-1185">Reference proteome</keyword>
<keyword evidence="6 7" id="KW-0472">Membrane</keyword>
<dbReference type="InterPro" id="IPR002751">
    <property type="entry name" value="CbiM/NikMN"/>
</dbReference>
<feature type="transmembrane region" description="Helical" evidence="7">
    <location>
        <begin position="37"/>
        <end position="56"/>
    </location>
</feature>
<dbReference type="KEGG" id="aprs:BI364_01615"/>
<feature type="transmembrane region" description="Helical" evidence="7">
    <location>
        <begin position="136"/>
        <end position="165"/>
    </location>
</feature>